<dbReference type="InterPro" id="IPR007214">
    <property type="entry name" value="YbaK/aa-tRNA-synth-assoc-dom"/>
</dbReference>
<name>A0A553G1X8_9CORY</name>
<reference evidence="6 7" key="1">
    <citation type="submission" date="2019-07" db="EMBL/GenBank/DDBJ databases">
        <title>Draft genome of C. aurimucosum strain 2274.</title>
        <authorList>
            <person name="Pacheco L.G.C."/>
            <person name="Aguiar E.R.G.R."/>
            <person name="Santos C.S."/>
            <person name="Rocha D.J.P.G."/>
            <person name="Sant'Anna L.O."/>
            <person name="Mattos-Guaraldi A.L."/>
            <person name="Santos L.S."/>
        </authorList>
    </citation>
    <scope>NUCLEOTIDE SEQUENCE [LARGE SCALE GENOMIC DNA]</scope>
    <source>
        <strain evidence="6 7">2274</strain>
    </source>
</reference>
<dbReference type="PIRSF" id="PIRSF006181">
    <property type="entry name" value="EbsC_YbaK"/>
    <property type="match status" value="1"/>
</dbReference>
<protein>
    <recommendedName>
        <fullName evidence="4">Cys-tRNA(Pro)/Cys-tRNA(Cys) deacylase</fullName>
        <ecNumber evidence="4">4.2.-.-</ecNumber>
    </recommendedName>
</protein>
<evidence type="ECO:0000256" key="3">
    <source>
        <dbReference type="ARBA" id="ARBA00023239"/>
    </source>
</evidence>
<proteinExistence type="inferred from homology"/>
<evidence type="ECO:0000256" key="2">
    <source>
        <dbReference type="ARBA" id="ARBA00022917"/>
    </source>
</evidence>
<dbReference type="RefSeq" id="WP_144013134.1">
    <property type="nucleotide sequence ID" value="NZ_VKDK01000003.1"/>
</dbReference>
<evidence type="ECO:0000313" key="6">
    <source>
        <dbReference type="EMBL" id="TRX63493.1"/>
    </source>
</evidence>
<keyword evidence="3 4" id="KW-0456">Lyase</keyword>
<keyword evidence="2 4" id="KW-0648">Protein biosynthesis</keyword>
<dbReference type="PANTHER" id="PTHR30411">
    <property type="entry name" value="CYTOPLASMIC PROTEIN"/>
    <property type="match status" value="1"/>
</dbReference>
<dbReference type="Gene3D" id="3.90.960.10">
    <property type="entry name" value="YbaK/aminoacyl-tRNA synthetase-associated domain"/>
    <property type="match status" value="1"/>
</dbReference>
<dbReference type="CDD" id="cd00002">
    <property type="entry name" value="YbaK_deacylase"/>
    <property type="match status" value="1"/>
</dbReference>
<dbReference type="SUPFAM" id="SSF55826">
    <property type="entry name" value="YbaK/ProRS associated domain"/>
    <property type="match status" value="1"/>
</dbReference>
<evidence type="ECO:0000256" key="1">
    <source>
        <dbReference type="ARBA" id="ARBA00009798"/>
    </source>
</evidence>
<comment type="caution">
    <text evidence="6">The sequence shown here is derived from an EMBL/GenBank/DDBJ whole genome shotgun (WGS) entry which is preliminary data.</text>
</comment>
<dbReference type="EMBL" id="VKDK01000003">
    <property type="protein sequence ID" value="TRX63493.1"/>
    <property type="molecule type" value="Genomic_DNA"/>
</dbReference>
<dbReference type="Proteomes" id="UP000320443">
    <property type="component" value="Unassembled WGS sequence"/>
</dbReference>
<dbReference type="GO" id="GO:0016829">
    <property type="term" value="F:lyase activity"/>
    <property type="evidence" value="ECO:0007669"/>
    <property type="project" value="UniProtKB-KW"/>
</dbReference>
<sequence>MSKKTPRAATPALKLLEEAGIDHRVSTFDGGRGNFGEAAAAALDVAPERIFKTLVIDLSAGKGPKRQLAVCVLPVTNQLSLKKAAAAFGASKATMAAPADASKSSGYIPGGISPLGHKHVLPTVVDETALLFDTIFFSGGKRGLDIEMNPEDLPRVLELSFADVLAD</sequence>
<dbReference type="InterPro" id="IPR004369">
    <property type="entry name" value="Prolyl-tRNA_editing_YbaK/EbsC"/>
</dbReference>
<keyword evidence="7" id="KW-1185">Reference proteome</keyword>
<dbReference type="Pfam" id="PF04073">
    <property type="entry name" value="tRNA_edit"/>
    <property type="match status" value="1"/>
</dbReference>
<dbReference type="NCBIfam" id="TIGR00011">
    <property type="entry name" value="YbaK_EbsC"/>
    <property type="match status" value="1"/>
</dbReference>
<evidence type="ECO:0000256" key="4">
    <source>
        <dbReference type="PIRNR" id="PIRNR006181"/>
    </source>
</evidence>
<dbReference type="PANTHER" id="PTHR30411:SF0">
    <property type="entry name" value="CYS-TRNA(PRO)_CYS-TRNA(CYS) DEACYLASE YBAK"/>
    <property type="match status" value="1"/>
</dbReference>
<feature type="domain" description="YbaK/aminoacyl-tRNA synthetase-associated" evidence="5">
    <location>
        <begin position="37"/>
        <end position="155"/>
    </location>
</feature>
<dbReference type="GO" id="GO:0006412">
    <property type="term" value="P:translation"/>
    <property type="evidence" value="ECO:0007669"/>
    <property type="project" value="UniProtKB-KW"/>
</dbReference>
<dbReference type="AlphaFoldDB" id="A0A553G1X8"/>
<comment type="similarity">
    <text evidence="1 4">Belongs to the prolyl-tRNA editing family. YbaK/EbsC subfamily.</text>
</comment>
<evidence type="ECO:0000259" key="5">
    <source>
        <dbReference type="Pfam" id="PF04073"/>
    </source>
</evidence>
<evidence type="ECO:0000313" key="7">
    <source>
        <dbReference type="Proteomes" id="UP000320443"/>
    </source>
</evidence>
<dbReference type="GO" id="GO:0002161">
    <property type="term" value="F:aminoacyl-tRNA deacylase activity"/>
    <property type="evidence" value="ECO:0007669"/>
    <property type="project" value="InterPro"/>
</dbReference>
<dbReference type="InterPro" id="IPR036754">
    <property type="entry name" value="YbaK/aa-tRNA-synt-asso_dom_sf"/>
</dbReference>
<gene>
    <name evidence="6" type="primary">ybaK</name>
    <name evidence="6" type="ORF">FNY97_03560</name>
</gene>
<dbReference type="EC" id="4.2.-.-" evidence="4"/>
<organism evidence="6 7">
    <name type="scientific">Corynebacterium hiratae</name>
    <dbReference type="NCBI Taxonomy" id="3139423"/>
    <lineage>
        <taxon>Bacteria</taxon>
        <taxon>Bacillati</taxon>
        <taxon>Actinomycetota</taxon>
        <taxon>Actinomycetes</taxon>
        <taxon>Mycobacteriales</taxon>
        <taxon>Corynebacteriaceae</taxon>
        <taxon>Corynebacterium</taxon>
    </lineage>
</organism>
<accession>A0A553G1X8</accession>